<dbReference type="EMBL" id="CAADFN010000025">
    <property type="protein sequence ID" value="VFK16712.1"/>
    <property type="molecule type" value="Genomic_DNA"/>
</dbReference>
<proteinExistence type="predicted"/>
<gene>
    <name evidence="2" type="ORF">BECKLFY1418C_GA0070996_102535</name>
</gene>
<protein>
    <submittedName>
        <fullName evidence="2">Uncharacterized protein</fullName>
    </submittedName>
</protein>
<sequence length="76" mass="8325">MMDRDNEKIEETGNHREMALWVLGTLTVLVTLILGFIALSPLFGVEPVPESDVVGTLETIWIAMVGAFIGLVTPKK</sequence>
<name>A0A450WI58_9GAMM</name>
<keyword evidence="1" id="KW-0472">Membrane</keyword>
<keyword evidence="1" id="KW-1133">Transmembrane helix</keyword>
<evidence type="ECO:0000313" key="2">
    <source>
        <dbReference type="EMBL" id="VFK16712.1"/>
    </source>
</evidence>
<dbReference type="AlphaFoldDB" id="A0A450WI58"/>
<feature type="transmembrane region" description="Helical" evidence="1">
    <location>
        <begin position="55"/>
        <end position="73"/>
    </location>
</feature>
<organism evidence="2">
    <name type="scientific">Candidatus Kentrum sp. LFY</name>
    <dbReference type="NCBI Taxonomy" id="2126342"/>
    <lineage>
        <taxon>Bacteria</taxon>
        <taxon>Pseudomonadati</taxon>
        <taxon>Pseudomonadota</taxon>
        <taxon>Gammaproteobacteria</taxon>
        <taxon>Candidatus Kentrum</taxon>
    </lineage>
</organism>
<keyword evidence="1" id="KW-0812">Transmembrane</keyword>
<evidence type="ECO:0000256" key="1">
    <source>
        <dbReference type="SAM" id="Phobius"/>
    </source>
</evidence>
<feature type="transmembrane region" description="Helical" evidence="1">
    <location>
        <begin position="20"/>
        <end position="43"/>
    </location>
</feature>
<reference evidence="2" key="1">
    <citation type="submission" date="2019-02" db="EMBL/GenBank/DDBJ databases">
        <authorList>
            <person name="Gruber-Vodicka R. H."/>
            <person name="Seah K. B. B."/>
        </authorList>
    </citation>
    <scope>NUCLEOTIDE SEQUENCE</scope>
    <source>
        <strain evidence="2">BECK_BY7</strain>
    </source>
</reference>
<accession>A0A450WI58</accession>